<comment type="caution">
    <text evidence="1">The sequence shown here is derived from an EMBL/GenBank/DDBJ whole genome shotgun (WGS) entry which is preliminary data.</text>
</comment>
<reference evidence="1 2" key="1">
    <citation type="journal article" date="2019" name="Nat. Plants">
        <title>Genome sequencing of Musa balbisiana reveals subgenome evolution and function divergence in polyploid bananas.</title>
        <authorList>
            <person name="Yao X."/>
        </authorList>
    </citation>
    <scope>NUCLEOTIDE SEQUENCE [LARGE SCALE GENOMIC DNA]</scope>
    <source>
        <strain evidence="2">cv. DH-PKW</strain>
        <tissue evidence="1">Leaves</tissue>
    </source>
</reference>
<dbReference type="AlphaFoldDB" id="A0A4S8KCJ5"/>
<protein>
    <submittedName>
        <fullName evidence="1">Uncharacterized protein</fullName>
    </submittedName>
</protein>
<keyword evidence="2" id="KW-1185">Reference proteome</keyword>
<evidence type="ECO:0000313" key="1">
    <source>
        <dbReference type="EMBL" id="THU72874.1"/>
    </source>
</evidence>
<dbReference type="EMBL" id="PYDT01000001">
    <property type="protein sequence ID" value="THU72874.1"/>
    <property type="molecule type" value="Genomic_DNA"/>
</dbReference>
<sequence length="66" mass="7208">MGRWVSENRWTVANSRHMRATKGGGQSHMATGDDGITREVANPRTRIASEGEQPCVAGPLTRINKC</sequence>
<organism evidence="1 2">
    <name type="scientific">Musa balbisiana</name>
    <name type="common">Banana</name>
    <dbReference type="NCBI Taxonomy" id="52838"/>
    <lineage>
        <taxon>Eukaryota</taxon>
        <taxon>Viridiplantae</taxon>
        <taxon>Streptophyta</taxon>
        <taxon>Embryophyta</taxon>
        <taxon>Tracheophyta</taxon>
        <taxon>Spermatophyta</taxon>
        <taxon>Magnoliopsida</taxon>
        <taxon>Liliopsida</taxon>
        <taxon>Zingiberales</taxon>
        <taxon>Musaceae</taxon>
        <taxon>Musa</taxon>
    </lineage>
</organism>
<accession>A0A4S8KCJ5</accession>
<evidence type="ECO:0000313" key="2">
    <source>
        <dbReference type="Proteomes" id="UP000317650"/>
    </source>
</evidence>
<dbReference type="Proteomes" id="UP000317650">
    <property type="component" value="Chromosome 4"/>
</dbReference>
<gene>
    <name evidence="1" type="ORF">C4D60_Mb04t16830</name>
</gene>
<proteinExistence type="predicted"/>
<name>A0A4S8KCJ5_MUSBA</name>